<reference evidence="3" key="1">
    <citation type="submission" date="2015-02" db="EMBL/GenBank/DDBJ databases">
        <title>Genome sequencing for Strongylocentrotus purpuratus.</title>
        <authorList>
            <person name="Murali S."/>
            <person name="Liu Y."/>
            <person name="Vee V."/>
            <person name="English A."/>
            <person name="Wang M."/>
            <person name="Skinner E."/>
            <person name="Han Y."/>
            <person name="Muzny D.M."/>
            <person name="Worley K.C."/>
            <person name="Gibbs R.A."/>
        </authorList>
    </citation>
    <scope>NUCLEOTIDE SEQUENCE</scope>
</reference>
<accession>A0A7M7NW62</accession>
<feature type="compositionally biased region" description="Low complexity" evidence="1">
    <location>
        <begin position="65"/>
        <end position="81"/>
    </location>
</feature>
<dbReference type="RefSeq" id="XP_030842417.1">
    <property type="nucleotide sequence ID" value="XM_030986557.1"/>
</dbReference>
<feature type="region of interest" description="Disordered" evidence="1">
    <location>
        <begin position="60"/>
        <end position="121"/>
    </location>
</feature>
<dbReference type="EnsemblMetazoa" id="XM_030993143">
    <property type="protein sequence ID" value="XP_030849003"/>
    <property type="gene ID" value="LOC115917974"/>
</dbReference>
<dbReference type="RefSeq" id="XP_030849003.1">
    <property type="nucleotide sequence ID" value="XM_030993143.1"/>
</dbReference>
<proteinExistence type="predicted"/>
<name>A0A7M7NW62_STRPU</name>
<dbReference type="EnsemblMetazoa" id="XM_030986557">
    <property type="protein sequence ID" value="XP_030842417"/>
    <property type="gene ID" value="LOC754487"/>
</dbReference>
<feature type="compositionally biased region" description="Polar residues" evidence="1">
    <location>
        <begin position="11"/>
        <end position="29"/>
    </location>
</feature>
<keyword evidence="3" id="KW-1185">Reference proteome</keyword>
<dbReference type="GeneID" id="754487"/>
<feature type="region of interest" description="Disordered" evidence="1">
    <location>
        <begin position="1"/>
        <end position="32"/>
    </location>
</feature>
<dbReference type="GeneID" id="115917974"/>
<dbReference type="AlphaFoldDB" id="A0A7M7NW62"/>
<dbReference type="EnsemblMetazoa" id="XM_030986556">
    <property type="protein sequence ID" value="XP_030842416"/>
    <property type="gene ID" value="LOC115918673"/>
</dbReference>
<feature type="compositionally biased region" description="Acidic residues" evidence="1">
    <location>
        <begin position="100"/>
        <end position="116"/>
    </location>
</feature>
<protein>
    <submittedName>
        <fullName evidence="2">Uncharacterized protein</fullName>
    </submittedName>
</protein>
<organism evidence="2 3">
    <name type="scientific">Strongylocentrotus purpuratus</name>
    <name type="common">Purple sea urchin</name>
    <dbReference type="NCBI Taxonomy" id="7668"/>
    <lineage>
        <taxon>Eukaryota</taxon>
        <taxon>Metazoa</taxon>
        <taxon>Echinodermata</taxon>
        <taxon>Eleutherozoa</taxon>
        <taxon>Echinozoa</taxon>
        <taxon>Echinoidea</taxon>
        <taxon>Euechinoidea</taxon>
        <taxon>Echinacea</taxon>
        <taxon>Camarodonta</taxon>
        <taxon>Echinidea</taxon>
        <taxon>Strongylocentrotidae</taxon>
        <taxon>Strongylocentrotus</taxon>
    </lineage>
</organism>
<evidence type="ECO:0000313" key="2">
    <source>
        <dbReference type="EnsemblMetazoa" id="XP_030842417"/>
    </source>
</evidence>
<dbReference type="GeneID" id="115918673"/>
<evidence type="ECO:0000313" key="3">
    <source>
        <dbReference type="Proteomes" id="UP000007110"/>
    </source>
</evidence>
<dbReference type="KEGG" id="spu:115918673"/>
<dbReference type="RefSeq" id="XP_030842416.1">
    <property type="nucleotide sequence ID" value="XM_030986556.1"/>
</dbReference>
<reference evidence="2" key="2">
    <citation type="submission" date="2021-01" db="UniProtKB">
        <authorList>
            <consortium name="EnsemblMetazoa"/>
        </authorList>
    </citation>
    <scope>IDENTIFICATION</scope>
</reference>
<dbReference type="Proteomes" id="UP000007110">
    <property type="component" value="Unassembled WGS sequence"/>
</dbReference>
<sequence>MRKLDYGIQSPKMNQKLSRSLLTAHGQLSPSPPLTPEVAIIGYSPSRPPVVRQLRRQNAVIEGVTTPRGTSRPPSPSSSSGQMEVDVPEKVLEVSRNLAESEEMEVAAEEEEEEEKDDRLDTDVRLQETVTMEAKDGIHFPVAPVLHCNSRQGSFGSYKRGGASVVHRMQTQLS</sequence>
<evidence type="ECO:0000256" key="1">
    <source>
        <dbReference type="SAM" id="MobiDB-lite"/>
    </source>
</evidence>